<comment type="caution">
    <text evidence="1">The sequence shown here is derived from an EMBL/GenBank/DDBJ whole genome shotgun (WGS) entry which is preliminary data.</text>
</comment>
<reference evidence="1" key="1">
    <citation type="journal article" date="2014" name="Int. J. Syst. Evol. Microbiol.">
        <title>Complete genome sequence of Corynebacterium casei LMG S-19264T (=DSM 44701T), isolated from a smear-ripened cheese.</title>
        <authorList>
            <consortium name="US DOE Joint Genome Institute (JGI-PGF)"/>
            <person name="Walter F."/>
            <person name="Albersmeier A."/>
            <person name="Kalinowski J."/>
            <person name="Ruckert C."/>
        </authorList>
    </citation>
    <scope>NUCLEOTIDE SEQUENCE</scope>
    <source>
        <strain evidence="1">NBRC 101628</strain>
    </source>
</reference>
<sequence>MEYADSPHSLLGMDVQCRTMTLTGFAMTDLYKRAPDAHLHYLLESRLERVRLNALLLSNILEEVMYGDWVPDECMPNFNHAQLSEVIADRLEACVDNNRERELLFDFVDHYVRLTEYTRRPIWID</sequence>
<evidence type="ECO:0000313" key="1">
    <source>
        <dbReference type="EMBL" id="GLP94703.1"/>
    </source>
</evidence>
<accession>A0AA37RN29</accession>
<dbReference type="Proteomes" id="UP001161422">
    <property type="component" value="Unassembled WGS sequence"/>
</dbReference>
<keyword evidence="2" id="KW-1185">Reference proteome</keyword>
<protein>
    <submittedName>
        <fullName evidence="1">Uncharacterized protein</fullName>
    </submittedName>
</protein>
<dbReference type="AlphaFoldDB" id="A0AA37RN29"/>
<organism evidence="1 2">
    <name type="scientific">Paraferrimonas sedimenticola</name>
    <dbReference type="NCBI Taxonomy" id="375674"/>
    <lineage>
        <taxon>Bacteria</taxon>
        <taxon>Pseudomonadati</taxon>
        <taxon>Pseudomonadota</taxon>
        <taxon>Gammaproteobacteria</taxon>
        <taxon>Alteromonadales</taxon>
        <taxon>Ferrimonadaceae</taxon>
        <taxon>Paraferrimonas</taxon>
    </lineage>
</organism>
<evidence type="ECO:0000313" key="2">
    <source>
        <dbReference type="Proteomes" id="UP001161422"/>
    </source>
</evidence>
<gene>
    <name evidence="1" type="ORF">GCM10007895_00090</name>
</gene>
<proteinExistence type="predicted"/>
<name>A0AA37RN29_9GAMM</name>
<reference evidence="1" key="2">
    <citation type="submission" date="2023-01" db="EMBL/GenBank/DDBJ databases">
        <title>Draft genome sequence of Paraferrimonas sedimenticola strain NBRC 101628.</title>
        <authorList>
            <person name="Sun Q."/>
            <person name="Mori K."/>
        </authorList>
    </citation>
    <scope>NUCLEOTIDE SEQUENCE</scope>
    <source>
        <strain evidence="1">NBRC 101628</strain>
    </source>
</reference>
<dbReference type="EMBL" id="BSNC01000001">
    <property type="protein sequence ID" value="GLP94703.1"/>
    <property type="molecule type" value="Genomic_DNA"/>
</dbReference>